<dbReference type="EMBL" id="DXAZ01000115">
    <property type="protein sequence ID" value="HIZ71497.1"/>
    <property type="molecule type" value="Genomic_DNA"/>
</dbReference>
<accession>A0A9D2JYP2</accession>
<proteinExistence type="predicted"/>
<reference evidence="1" key="2">
    <citation type="submission" date="2021-04" db="EMBL/GenBank/DDBJ databases">
        <authorList>
            <person name="Gilroy R."/>
        </authorList>
    </citation>
    <scope>NUCLEOTIDE SEQUENCE</scope>
    <source>
        <strain evidence="1">CHK169-4300</strain>
    </source>
</reference>
<dbReference type="Proteomes" id="UP000824106">
    <property type="component" value="Unassembled WGS sequence"/>
</dbReference>
<dbReference type="AlphaFoldDB" id="A0A9D2JYP2"/>
<evidence type="ECO:0000313" key="1">
    <source>
        <dbReference type="EMBL" id="HIZ71497.1"/>
    </source>
</evidence>
<sequence length="131" mass="15144">MKRLIVLAKQKITPEIQELVETELRKGASNSRIANLLDLPYKEAVEIIDTIKENIRPKVGEDIAFKFRGEHMEGTIEKLLTNSAIVVIDWDNSPKHLYDLMEEKTVVNFKDIDAFLKKFDMNDVNVEDIEE</sequence>
<comment type="caution">
    <text evidence="1">The sequence shown here is derived from an EMBL/GenBank/DDBJ whole genome shotgun (WGS) entry which is preliminary data.</text>
</comment>
<protein>
    <submittedName>
        <fullName evidence="1">DUF2187 family protein</fullName>
    </submittedName>
</protein>
<name>A0A9D2JYP2_9LACT</name>
<reference evidence="1" key="1">
    <citation type="journal article" date="2021" name="PeerJ">
        <title>Extensive microbial diversity within the chicken gut microbiome revealed by metagenomics and culture.</title>
        <authorList>
            <person name="Gilroy R."/>
            <person name="Ravi A."/>
            <person name="Getino M."/>
            <person name="Pursley I."/>
            <person name="Horton D.L."/>
            <person name="Alikhan N.F."/>
            <person name="Baker D."/>
            <person name="Gharbi K."/>
            <person name="Hall N."/>
            <person name="Watson M."/>
            <person name="Adriaenssens E.M."/>
            <person name="Foster-Nyarko E."/>
            <person name="Jarju S."/>
            <person name="Secka A."/>
            <person name="Antonio M."/>
            <person name="Oren A."/>
            <person name="Chaudhuri R.R."/>
            <person name="La Ragione R."/>
            <person name="Hildebrand F."/>
            <person name="Pallen M.J."/>
        </authorList>
    </citation>
    <scope>NUCLEOTIDE SEQUENCE</scope>
    <source>
        <strain evidence="1">CHK169-4300</strain>
    </source>
</reference>
<organism evidence="1 2">
    <name type="scientific">Candidatus Atopostipes pullistercoris</name>
    <dbReference type="NCBI Taxonomy" id="2838467"/>
    <lineage>
        <taxon>Bacteria</taxon>
        <taxon>Bacillati</taxon>
        <taxon>Bacillota</taxon>
        <taxon>Bacilli</taxon>
        <taxon>Lactobacillales</taxon>
        <taxon>Carnobacteriaceae</taxon>
        <taxon>Atopostipes</taxon>
    </lineage>
</organism>
<evidence type="ECO:0000313" key="2">
    <source>
        <dbReference type="Proteomes" id="UP000824106"/>
    </source>
</evidence>
<gene>
    <name evidence="1" type="ORF">H9808_07030</name>
</gene>